<dbReference type="RefSeq" id="XP_070857456.1">
    <property type="nucleotide sequence ID" value="XM_071001057.1"/>
</dbReference>
<name>A0ABR4MDD1_9PEZI</name>
<dbReference type="EMBL" id="JABSNW010000006">
    <property type="protein sequence ID" value="KAL2886276.1"/>
    <property type="molecule type" value="Genomic_DNA"/>
</dbReference>
<accession>A0ABR4MDD1</accession>
<keyword evidence="3" id="KW-0648">Protein biosynthesis</keyword>
<evidence type="ECO:0000313" key="5">
    <source>
        <dbReference type="Proteomes" id="UP001610728"/>
    </source>
</evidence>
<sequence>MKIALYRTFIVPGLLAHGAPLVLQPSFSPCKGGPSAIAMMVSRIRSAQTAIPIWHSFSTMPLRLNKYRKQLDPSAMPRDWNITAPEVMIADNRGIRGPTRTSTILEKLDLGTYSLRMVANPGGQLPICRVVHIATEAELERKRQMVEGQKLKKKSAKAIEINWNTTKHDLSYRMKQLGEFLNKGFVVTITMTRKRRKEQSTKEHIAEVTEWVRDAVNAANGSISKEDFDSGTMTRRLSVERKSMVVHWNIRKDDPIYSMRQLTALLEKGFLVNVVFSSSLEAQQSEEEFKRETTEWGMKPIADAGGRILKDETESKSGRVSRRITVDQVGTLASRKE</sequence>
<dbReference type="GeneID" id="98119502"/>
<reference evidence="4 5" key="1">
    <citation type="submission" date="2020-05" db="EMBL/GenBank/DDBJ databases">
        <title>Ceratocystis lukuohia genome.</title>
        <authorList>
            <person name="Harrington T.C."/>
            <person name="Kim K."/>
            <person name="Mayers C.G."/>
        </authorList>
    </citation>
    <scope>NUCLEOTIDE SEQUENCE [LARGE SCALE GENOMIC DNA]</scope>
    <source>
        <strain evidence="4 5">C4212</strain>
    </source>
</reference>
<evidence type="ECO:0000256" key="2">
    <source>
        <dbReference type="ARBA" id="ARBA00022540"/>
    </source>
</evidence>
<dbReference type="PANTHER" id="PTHR10938">
    <property type="entry name" value="TRANSLATION INITIATION FACTOR IF-3"/>
    <property type="match status" value="1"/>
</dbReference>
<gene>
    <name evidence="4" type="ORF">HOO65_060106</name>
</gene>
<proteinExistence type="inferred from homology"/>
<comment type="caution">
    <text evidence="4">The sequence shown here is derived from an EMBL/GenBank/DDBJ whole genome shotgun (WGS) entry which is preliminary data.</text>
</comment>
<dbReference type="InterPro" id="IPR036788">
    <property type="entry name" value="T_IF-3_C_sf"/>
</dbReference>
<organism evidence="4 5">
    <name type="scientific">Ceratocystis lukuohia</name>
    <dbReference type="NCBI Taxonomy" id="2019550"/>
    <lineage>
        <taxon>Eukaryota</taxon>
        <taxon>Fungi</taxon>
        <taxon>Dikarya</taxon>
        <taxon>Ascomycota</taxon>
        <taxon>Pezizomycotina</taxon>
        <taxon>Sordariomycetes</taxon>
        <taxon>Hypocreomycetidae</taxon>
        <taxon>Microascales</taxon>
        <taxon>Ceratocystidaceae</taxon>
        <taxon>Ceratocystis</taxon>
    </lineage>
</organism>
<evidence type="ECO:0000313" key="4">
    <source>
        <dbReference type="EMBL" id="KAL2886276.1"/>
    </source>
</evidence>
<protein>
    <submittedName>
        <fullName evidence="4">Translation initiation factor IF-3</fullName>
    </submittedName>
</protein>
<dbReference type="SUPFAM" id="SSF55200">
    <property type="entry name" value="Translation initiation factor IF3, C-terminal domain"/>
    <property type="match status" value="1"/>
</dbReference>
<keyword evidence="2 4" id="KW-0396">Initiation factor</keyword>
<comment type="similarity">
    <text evidence="1">Belongs to the IF-3 family.</text>
</comment>
<keyword evidence="5" id="KW-1185">Reference proteome</keyword>
<evidence type="ECO:0000256" key="1">
    <source>
        <dbReference type="ARBA" id="ARBA00005439"/>
    </source>
</evidence>
<dbReference type="InterPro" id="IPR001288">
    <property type="entry name" value="Translation_initiation_fac_3"/>
</dbReference>
<evidence type="ECO:0000256" key="3">
    <source>
        <dbReference type="ARBA" id="ARBA00022917"/>
    </source>
</evidence>
<dbReference type="Gene3D" id="3.30.110.10">
    <property type="entry name" value="Translation initiation factor 3 (IF-3), C-terminal domain"/>
    <property type="match status" value="1"/>
</dbReference>
<dbReference type="PANTHER" id="PTHR10938:SF0">
    <property type="entry name" value="TRANSLATION INITIATION FACTOR IF-3, MITOCHONDRIAL"/>
    <property type="match status" value="1"/>
</dbReference>
<dbReference type="Proteomes" id="UP001610728">
    <property type="component" value="Unassembled WGS sequence"/>
</dbReference>
<dbReference type="GO" id="GO:0003743">
    <property type="term" value="F:translation initiation factor activity"/>
    <property type="evidence" value="ECO:0007669"/>
    <property type="project" value="UniProtKB-KW"/>
</dbReference>